<dbReference type="Proteomes" id="UP000887013">
    <property type="component" value="Unassembled WGS sequence"/>
</dbReference>
<evidence type="ECO:0000313" key="3">
    <source>
        <dbReference type="Proteomes" id="UP000887013"/>
    </source>
</evidence>
<protein>
    <submittedName>
        <fullName evidence="2">Uncharacterized protein</fullName>
    </submittedName>
</protein>
<name>A0A8X6QTU2_NEPPI</name>
<dbReference type="AlphaFoldDB" id="A0A8X6QTU2"/>
<comment type="caution">
    <text evidence="2">The sequence shown here is derived from an EMBL/GenBank/DDBJ whole genome shotgun (WGS) entry which is preliminary data.</text>
</comment>
<feature type="compositionally biased region" description="Basic and acidic residues" evidence="1">
    <location>
        <begin position="29"/>
        <end position="44"/>
    </location>
</feature>
<reference evidence="2" key="1">
    <citation type="submission" date="2020-08" db="EMBL/GenBank/DDBJ databases">
        <title>Multicomponent nature underlies the extraordinary mechanical properties of spider dragline silk.</title>
        <authorList>
            <person name="Kono N."/>
            <person name="Nakamura H."/>
            <person name="Mori M."/>
            <person name="Yoshida Y."/>
            <person name="Ohtoshi R."/>
            <person name="Malay A.D."/>
            <person name="Moran D.A.P."/>
            <person name="Tomita M."/>
            <person name="Numata K."/>
            <person name="Arakawa K."/>
        </authorList>
    </citation>
    <scope>NUCLEOTIDE SEQUENCE</scope>
</reference>
<proteinExistence type="predicted"/>
<feature type="non-terminal residue" evidence="2">
    <location>
        <position position="1"/>
    </location>
</feature>
<evidence type="ECO:0000256" key="1">
    <source>
        <dbReference type="SAM" id="MobiDB-lite"/>
    </source>
</evidence>
<accession>A0A8X6QTU2</accession>
<dbReference type="EMBL" id="BMAW01132761">
    <property type="protein sequence ID" value="GFU44756.1"/>
    <property type="molecule type" value="Genomic_DNA"/>
</dbReference>
<organism evidence="2 3">
    <name type="scientific">Nephila pilipes</name>
    <name type="common">Giant wood spider</name>
    <name type="synonym">Nephila maculata</name>
    <dbReference type="NCBI Taxonomy" id="299642"/>
    <lineage>
        <taxon>Eukaryota</taxon>
        <taxon>Metazoa</taxon>
        <taxon>Ecdysozoa</taxon>
        <taxon>Arthropoda</taxon>
        <taxon>Chelicerata</taxon>
        <taxon>Arachnida</taxon>
        <taxon>Araneae</taxon>
        <taxon>Araneomorphae</taxon>
        <taxon>Entelegynae</taxon>
        <taxon>Araneoidea</taxon>
        <taxon>Nephilidae</taxon>
        <taxon>Nephila</taxon>
    </lineage>
</organism>
<gene>
    <name evidence="2" type="ORF">NPIL_669391</name>
</gene>
<keyword evidence="3" id="KW-1185">Reference proteome</keyword>
<evidence type="ECO:0000313" key="2">
    <source>
        <dbReference type="EMBL" id="GFU44756.1"/>
    </source>
</evidence>
<feature type="non-terminal residue" evidence="2">
    <location>
        <position position="44"/>
    </location>
</feature>
<feature type="region of interest" description="Disordered" evidence="1">
    <location>
        <begin position="17"/>
        <end position="44"/>
    </location>
</feature>
<sequence length="44" mass="4683">NNHAILLLRAPVGVRRAPLIAPGSGGDGPESKSRTPERRSAHDR</sequence>